<keyword evidence="3" id="KW-1185">Reference proteome</keyword>
<dbReference type="AlphaFoldDB" id="A0AAD7JZ33"/>
<accession>A0AAD7JZ33</accession>
<evidence type="ECO:0000256" key="1">
    <source>
        <dbReference type="SAM" id="MobiDB-lite"/>
    </source>
</evidence>
<organism evidence="2 3">
    <name type="scientific">Mycena metata</name>
    <dbReference type="NCBI Taxonomy" id="1033252"/>
    <lineage>
        <taxon>Eukaryota</taxon>
        <taxon>Fungi</taxon>
        <taxon>Dikarya</taxon>
        <taxon>Basidiomycota</taxon>
        <taxon>Agaricomycotina</taxon>
        <taxon>Agaricomycetes</taxon>
        <taxon>Agaricomycetidae</taxon>
        <taxon>Agaricales</taxon>
        <taxon>Marasmiineae</taxon>
        <taxon>Mycenaceae</taxon>
        <taxon>Mycena</taxon>
    </lineage>
</organism>
<feature type="region of interest" description="Disordered" evidence="1">
    <location>
        <begin position="95"/>
        <end position="122"/>
    </location>
</feature>
<sequence>MTKMWTDFLGSTSSKMAWMCPKCERRKAAAAVNGPPVPALAPEILILDESVSTRRVRESRSSALEIIDLTESPEARRPSSKRVQSAPAHVAEIIDLSPPATPSPSATPPAASRSHTPPIDVIDLSFDSPELAAQQLPEPAPLEHPVTVHPSQLAVQKASEPAPVEHPLPAPLPGRVAVPDGIDPPVATGHASMQVDPDPSREPPVSRSPSLSALVIPDPSSRSSTPSTIVRFQSMSMDVDDVDQKPIIDQKPLALLLEKLTVSEPPRGGTLGPAWVRERLETSGQMAMWRRVVEKQEMLKPLSRRKPPKTRFIGEMGESFVVLPFVDSKLHS</sequence>
<protein>
    <submittedName>
        <fullName evidence="2">Uncharacterized protein</fullName>
    </submittedName>
</protein>
<reference evidence="2" key="1">
    <citation type="submission" date="2023-03" db="EMBL/GenBank/DDBJ databases">
        <title>Massive genome expansion in bonnet fungi (Mycena s.s.) driven by repeated elements and novel gene families across ecological guilds.</title>
        <authorList>
            <consortium name="Lawrence Berkeley National Laboratory"/>
            <person name="Harder C.B."/>
            <person name="Miyauchi S."/>
            <person name="Viragh M."/>
            <person name="Kuo A."/>
            <person name="Thoen E."/>
            <person name="Andreopoulos B."/>
            <person name="Lu D."/>
            <person name="Skrede I."/>
            <person name="Drula E."/>
            <person name="Henrissat B."/>
            <person name="Morin E."/>
            <person name="Kohler A."/>
            <person name="Barry K."/>
            <person name="LaButti K."/>
            <person name="Morin E."/>
            <person name="Salamov A."/>
            <person name="Lipzen A."/>
            <person name="Mereny Z."/>
            <person name="Hegedus B."/>
            <person name="Baldrian P."/>
            <person name="Stursova M."/>
            <person name="Weitz H."/>
            <person name="Taylor A."/>
            <person name="Grigoriev I.V."/>
            <person name="Nagy L.G."/>
            <person name="Martin F."/>
            <person name="Kauserud H."/>
        </authorList>
    </citation>
    <scope>NUCLEOTIDE SEQUENCE</scope>
    <source>
        <strain evidence="2">CBHHK182m</strain>
    </source>
</reference>
<comment type="caution">
    <text evidence="2">The sequence shown here is derived from an EMBL/GenBank/DDBJ whole genome shotgun (WGS) entry which is preliminary data.</text>
</comment>
<name>A0AAD7JZ33_9AGAR</name>
<feature type="compositionally biased region" description="Low complexity" evidence="1">
    <location>
        <begin position="108"/>
        <end position="118"/>
    </location>
</feature>
<evidence type="ECO:0000313" key="3">
    <source>
        <dbReference type="Proteomes" id="UP001215598"/>
    </source>
</evidence>
<feature type="compositionally biased region" description="Low complexity" evidence="1">
    <location>
        <begin position="203"/>
        <end position="212"/>
    </location>
</feature>
<proteinExistence type="predicted"/>
<dbReference type="EMBL" id="JARKIB010000011">
    <property type="protein sequence ID" value="KAJ7774938.1"/>
    <property type="molecule type" value="Genomic_DNA"/>
</dbReference>
<gene>
    <name evidence="2" type="ORF">B0H16DRAFT_80194</name>
</gene>
<evidence type="ECO:0000313" key="2">
    <source>
        <dbReference type="EMBL" id="KAJ7774938.1"/>
    </source>
</evidence>
<dbReference type="Proteomes" id="UP001215598">
    <property type="component" value="Unassembled WGS sequence"/>
</dbReference>
<feature type="region of interest" description="Disordered" evidence="1">
    <location>
        <begin position="179"/>
        <end position="226"/>
    </location>
</feature>
<feature type="region of interest" description="Disordered" evidence="1">
    <location>
        <begin position="152"/>
        <end position="171"/>
    </location>
</feature>